<reference evidence="1 2" key="1">
    <citation type="submission" date="2020-02" db="EMBL/GenBank/DDBJ databases">
        <title>Genome sequence of the type strain DSM 27180 of Arthrobacter silviterrae.</title>
        <authorList>
            <person name="Gao J."/>
            <person name="Sun J."/>
        </authorList>
    </citation>
    <scope>NUCLEOTIDE SEQUENCE [LARGE SCALE GENOMIC DNA]</scope>
    <source>
        <strain evidence="1 2">DSM 27180</strain>
    </source>
</reference>
<sequence length="179" mass="19091">MSVLFDYFSAGSDEEAATVIDRVGGPGSQATIVQPEPTRGIFGRKRTTVSPAFGTDPELVVYDTVSTKNLDPVVQLGTLEELITGKAYDDIVQDPRSGHEVAIGAGGERLVLTLTGALMSALAAADDDVLEQVAVPWSETEEFGNAADPQDLADFLKSLSRLARRADASAKRLYCWVCV</sequence>
<evidence type="ECO:0008006" key="3">
    <source>
        <dbReference type="Google" id="ProtNLM"/>
    </source>
</evidence>
<dbReference type="RefSeq" id="WP_165183012.1">
    <property type="nucleotide sequence ID" value="NZ_JAAKZI010000030.1"/>
</dbReference>
<evidence type="ECO:0000313" key="2">
    <source>
        <dbReference type="Proteomes" id="UP000479226"/>
    </source>
</evidence>
<dbReference type="EMBL" id="JAAKZI010000030">
    <property type="protein sequence ID" value="NGN84784.1"/>
    <property type="molecule type" value="Genomic_DNA"/>
</dbReference>
<proteinExistence type="predicted"/>
<organism evidence="1 2">
    <name type="scientific">Arthrobacter silviterrae</name>
    <dbReference type="NCBI Taxonomy" id="2026658"/>
    <lineage>
        <taxon>Bacteria</taxon>
        <taxon>Bacillati</taxon>
        <taxon>Actinomycetota</taxon>
        <taxon>Actinomycetes</taxon>
        <taxon>Micrococcales</taxon>
        <taxon>Micrococcaceae</taxon>
        <taxon>Arthrobacter</taxon>
    </lineage>
</organism>
<accession>A0ABX0DD12</accession>
<dbReference type="Proteomes" id="UP000479226">
    <property type="component" value="Unassembled WGS sequence"/>
</dbReference>
<gene>
    <name evidence="1" type="ORF">G6N77_15160</name>
</gene>
<keyword evidence="2" id="KW-1185">Reference proteome</keyword>
<name>A0ABX0DD12_9MICC</name>
<protein>
    <recommendedName>
        <fullName evidence="3">DUF1877 family protein</fullName>
    </recommendedName>
</protein>
<evidence type="ECO:0000313" key="1">
    <source>
        <dbReference type="EMBL" id="NGN84784.1"/>
    </source>
</evidence>
<comment type="caution">
    <text evidence="1">The sequence shown here is derived from an EMBL/GenBank/DDBJ whole genome shotgun (WGS) entry which is preliminary data.</text>
</comment>